<reference evidence="4 6" key="3">
    <citation type="submission" date="2024-08" db="EMBL/GenBank/DDBJ databases">
        <authorList>
            <person name="Wei W."/>
        </authorList>
    </citation>
    <scope>NUCLEOTIDE SEQUENCE [LARGE SCALE GENOMIC DNA]</scope>
    <source>
        <strain evidence="4 6">XU2</strain>
    </source>
</reference>
<reference evidence="3 5" key="1">
    <citation type="submission" date="2019-07" db="EMBL/GenBank/DDBJ databases">
        <authorList>
            <person name="Qu J.-H."/>
        </authorList>
    </citation>
    <scope>NUCLEOTIDE SEQUENCE [LARGE SCALE GENOMIC DNA]</scope>
    <source>
        <strain evidence="3 5">MDT1-10-3</strain>
    </source>
</reference>
<dbReference type="PANTHER" id="PTHR11544">
    <property type="entry name" value="COLD SHOCK DOMAIN CONTAINING PROTEINS"/>
    <property type="match status" value="1"/>
</dbReference>
<evidence type="ECO:0000313" key="5">
    <source>
        <dbReference type="Proteomes" id="UP000323866"/>
    </source>
</evidence>
<evidence type="ECO:0000313" key="6">
    <source>
        <dbReference type="Proteomes" id="UP001570846"/>
    </source>
</evidence>
<dbReference type="SMART" id="SM00357">
    <property type="entry name" value="CSP"/>
    <property type="match status" value="1"/>
</dbReference>
<feature type="compositionally biased region" description="Basic and acidic residues" evidence="1">
    <location>
        <begin position="22"/>
        <end position="32"/>
    </location>
</feature>
<dbReference type="InterPro" id="IPR002059">
    <property type="entry name" value="CSP_DNA-bd"/>
</dbReference>
<dbReference type="AlphaFoldDB" id="A0A5M8QBK2"/>
<dbReference type="Proteomes" id="UP001570846">
    <property type="component" value="Unassembled WGS sequence"/>
</dbReference>
<dbReference type="InterPro" id="IPR012340">
    <property type="entry name" value="NA-bd_OB-fold"/>
</dbReference>
<accession>A0A5M8QBK2</accession>
<dbReference type="OrthoDB" id="1493235at2"/>
<dbReference type="RefSeq" id="WP_149099463.1">
    <property type="nucleotide sequence ID" value="NZ_BMMG01000005.1"/>
</dbReference>
<sequence>MGRSQETFSKKEKEKKKLKKRQDKEQKKEERTATSSKGKGIDEMLAYVDDNGNITSTPPDPNKKKLVINQEDIQIGISRQAEPDPADLIRKGTITFFNTSKGYGFIKDHDSQESIFVHQNALTTTVQENDKVTFEVEKGLKGLNAINVKLVEKE</sequence>
<dbReference type="Proteomes" id="UP000323866">
    <property type="component" value="Unassembled WGS sequence"/>
</dbReference>
<dbReference type="PRINTS" id="PR00050">
    <property type="entry name" value="COLDSHOCK"/>
</dbReference>
<dbReference type="CDD" id="cd04458">
    <property type="entry name" value="CSP_CDS"/>
    <property type="match status" value="1"/>
</dbReference>
<evidence type="ECO:0000313" key="3">
    <source>
        <dbReference type="EMBL" id="KAA6432431.1"/>
    </source>
</evidence>
<dbReference type="InterPro" id="IPR011129">
    <property type="entry name" value="CSD"/>
</dbReference>
<evidence type="ECO:0000313" key="4">
    <source>
        <dbReference type="EMBL" id="MFA1771421.1"/>
    </source>
</evidence>
<dbReference type="InterPro" id="IPR050181">
    <property type="entry name" value="Cold_shock_domain"/>
</dbReference>
<evidence type="ECO:0000256" key="1">
    <source>
        <dbReference type="SAM" id="MobiDB-lite"/>
    </source>
</evidence>
<organism evidence="3 5">
    <name type="scientific">Rufibacter glacialis</name>
    <dbReference type="NCBI Taxonomy" id="1259555"/>
    <lineage>
        <taxon>Bacteria</taxon>
        <taxon>Pseudomonadati</taxon>
        <taxon>Bacteroidota</taxon>
        <taxon>Cytophagia</taxon>
        <taxon>Cytophagales</taxon>
        <taxon>Hymenobacteraceae</taxon>
        <taxon>Rufibacter</taxon>
    </lineage>
</organism>
<comment type="caution">
    <text evidence="3">The sequence shown here is derived from an EMBL/GenBank/DDBJ whole genome shotgun (WGS) entry which is preliminary data.</text>
</comment>
<evidence type="ECO:0000259" key="2">
    <source>
        <dbReference type="PROSITE" id="PS51857"/>
    </source>
</evidence>
<keyword evidence="6" id="KW-1185">Reference proteome</keyword>
<name>A0A5M8QBK2_9BACT</name>
<dbReference type="SUPFAM" id="SSF50249">
    <property type="entry name" value="Nucleic acid-binding proteins"/>
    <property type="match status" value="1"/>
</dbReference>
<dbReference type="EMBL" id="VKKZ01000022">
    <property type="protein sequence ID" value="KAA6432431.1"/>
    <property type="molecule type" value="Genomic_DNA"/>
</dbReference>
<dbReference type="PROSITE" id="PS51857">
    <property type="entry name" value="CSD_2"/>
    <property type="match status" value="1"/>
</dbReference>
<dbReference type="EMBL" id="JBGOGF010000004">
    <property type="protein sequence ID" value="MFA1771421.1"/>
    <property type="molecule type" value="Genomic_DNA"/>
</dbReference>
<dbReference type="Gene3D" id="2.40.50.140">
    <property type="entry name" value="Nucleic acid-binding proteins"/>
    <property type="match status" value="1"/>
</dbReference>
<feature type="domain" description="CSD" evidence="2">
    <location>
        <begin position="89"/>
        <end position="150"/>
    </location>
</feature>
<feature type="region of interest" description="Disordered" evidence="1">
    <location>
        <begin position="1"/>
        <end position="42"/>
    </location>
</feature>
<dbReference type="GO" id="GO:0005829">
    <property type="term" value="C:cytosol"/>
    <property type="evidence" value="ECO:0007669"/>
    <property type="project" value="UniProtKB-ARBA"/>
</dbReference>
<dbReference type="GO" id="GO:0003676">
    <property type="term" value="F:nucleic acid binding"/>
    <property type="evidence" value="ECO:0007669"/>
    <property type="project" value="InterPro"/>
</dbReference>
<gene>
    <name evidence="4" type="ORF">ACD591_08980</name>
    <name evidence="3" type="ORF">FOE74_15130</name>
</gene>
<proteinExistence type="predicted"/>
<reference evidence="3 5" key="2">
    <citation type="submission" date="2019-09" db="EMBL/GenBank/DDBJ databases">
        <title>A bacterium isolated from glacier soil.</title>
        <authorList>
            <person name="Liu Q."/>
        </authorList>
    </citation>
    <scope>NUCLEOTIDE SEQUENCE [LARGE SCALE GENOMIC DNA]</scope>
    <source>
        <strain evidence="3 5">MDT1-10-3</strain>
    </source>
</reference>
<protein>
    <submittedName>
        <fullName evidence="3">Cold shock domain-containing protein</fullName>
    </submittedName>
    <submittedName>
        <fullName evidence="4">Cold-shock protein</fullName>
    </submittedName>
</protein>
<dbReference type="Pfam" id="PF00313">
    <property type="entry name" value="CSD"/>
    <property type="match status" value="1"/>
</dbReference>